<proteinExistence type="predicted"/>
<gene>
    <name evidence="2" type="ORF">HZI73_06000</name>
</gene>
<name>A0A8J8SFN8_9FIRM</name>
<keyword evidence="3" id="KW-1185">Reference proteome</keyword>
<dbReference type="InterPro" id="IPR029039">
    <property type="entry name" value="Flavoprotein-like_sf"/>
</dbReference>
<protein>
    <recommendedName>
        <fullName evidence="1">Flavodoxin domain-containing protein</fullName>
    </recommendedName>
</protein>
<dbReference type="InterPro" id="IPR026816">
    <property type="entry name" value="Flavodoxin_dom"/>
</dbReference>
<evidence type="ECO:0000259" key="1">
    <source>
        <dbReference type="Pfam" id="PF12724"/>
    </source>
</evidence>
<dbReference type="EMBL" id="CP058649">
    <property type="protein sequence ID" value="QUI21880.1"/>
    <property type="molecule type" value="Genomic_DNA"/>
</dbReference>
<dbReference type="Pfam" id="PF12724">
    <property type="entry name" value="Flavodoxin_5"/>
    <property type="match status" value="1"/>
</dbReference>
<evidence type="ECO:0000313" key="2">
    <source>
        <dbReference type="EMBL" id="QUI21880.1"/>
    </source>
</evidence>
<organism evidence="2 3">
    <name type="scientific">Vallitalea pronyensis</name>
    <dbReference type="NCBI Taxonomy" id="1348613"/>
    <lineage>
        <taxon>Bacteria</taxon>
        <taxon>Bacillati</taxon>
        <taxon>Bacillota</taxon>
        <taxon>Clostridia</taxon>
        <taxon>Lachnospirales</taxon>
        <taxon>Vallitaleaceae</taxon>
        <taxon>Vallitalea</taxon>
    </lineage>
</organism>
<reference evidence="2" key="1">
    <citation type="submission" date="2020-07" db="EMBL/GenBank/DDBJ databases">
        <title>Vallitalea pronyensis genome.</title>
        <authorList>
            <person name="Postec A."/>
        </authorList>
    </citation>
    <scope>NUCLEOTIDE SEQUENCE</scope>
    <source>
        <strain evidence="2">FatNI3</strain>
    </source>
</reference>
<sequence>MKGMLYYDSKYGSTKQVCQWIVSEITIGQITINHITERMKHNVDYFIIGTPIFIGKPMASVIDFCHANKHYFKDKPLFLFITSWAESTIYRDECKKFLDMLKFHFKGHHLILVESLPGKLVMDKITRKDRKIMERLLRRLDNMSNEFQSESILFNDQRSEKLSRNFGRRINEVLRDKSYLF</sequence>
<dbReference type="SUPFAM" id="SSF52218">
    <property type="entry name" value="Flavoproteins"/>
    <property type="match status" value="1"/>
</dbReference>
<feature type="domain" description="Flavodoxin" evidence="1">
    <location>
        <begin position="4"/>
        <end position="137"/>
    </location>
</feature>
<dbReference type="KEGG" id="vpy:HZI73_06000"/>
<dbReference type="AlphaFoldDB" id="A0A8J8SFN8"/>
<dbReference type="Gene3D" id="3.40.50.360">
    <property type="match status" value="1"/>
</dbReference>
<dbReference type="Proteomes" id="UP000683246">
    <property type="component" value="Chromosome"/>
</dbReference>
<dbReference type="RefSeq" id="WP_212697350.1">
    <property type="nucleotide sequence ID" value="NZ_CP058649.1"/>
</dbReference>
<accession>A0A8J8SFN8</accession>
<evidence type="ECO:0000313" key="3">
    <source>
        <dbReference type="Proteomes" id="UP000683246"/>
    </source>
</evidence>